<comment type="caution">
    <text evidence="4">The sequence shown here is derived from an EMBL/GenBank/DDBJ whole genome shotgun (WGS) entry which is preliminary data.</text>
</comment>
<keyword evidence="5" id="KW-1185">Reference proteome</keyword>
<evidence type="ECO:0000313" key="5">
    <source>
        <dbReference type="Proteomes" id="UP001530315"/>
    </source>
</evidence>
<evidence type="ECO:0000256" key="3">
    <source>
        <dbReference type="SAM" id="SignalP"/>
    </source>
</evidence>
<evidence type="ECO:0000313" key="4">
    <source>
        <dbReference type="EMBL" id="KAL3775013.1"/>
    </source>
</evidence>
<dbReference type="Proteomes" id="UP001530315">
    <property type="component" value="Unassembled WGS sequence"/>
</dbReference>
<dbReference type="EMBL" id="JALLAZ020001437">
    <property type="protein sequence ID" value="KAL3775013.1"/>
    <property type="molecule type" value="Genomic_DNA"/>
</dbReference>
<feature type="coiled-coil region" evidence="1">
    <location>
        <begin position="223"/>
        <end position="286"/>
    </location>
</feature>
<name>A0ABD3NHX0_9STRA</name>
<gene>
    <name evidence="4" type="ORF">ACHAW5_003751</name>
</gene>
<evidence type="ECO:0000256" key="2">
    <source>
        <dbReference type="SAM" id="MobiDB-lite"/>
    </source>
</evidence>
<organism evidence="4 5">
    <name type="scientific">Stephanodiscus triporus</name>
    <dbReference type="NCBI Taxonomy" id="2934178"/>
    <lineage>
        <taxon>Eukaryota</taxon>
        <taxon>Sar</taxon>
        <taxon>Stramenopiles</taxon>
        <taxon>Ochrophyta</taxon>
        <taxon>Bacillariophyta</taxon>
        <taxon>Coscinodiscophyceae</taxon>
        <taxon>Thalassiosirophycidae</taxon>
        <taxon>Stephanodiscales</taxon>
        <taxon>Stephanodiscaceae</taxon>
        <taxon>Stephanodiscus</taxon>
    </lineage>
</organism>
<feature type="coiled-coil region" evidence="1">
    <location>
        <begin position="320"/>
        <end position="393"/>
    </location>
</feature>
<keyword evidence="1" id="KW-0175">Coiled coil</keyword>
<feature type="region of interest" description="Disordered" evidence="2">
    <location>
        <begin position="34"/>
        <end position="64"/>
    </location>
</feature>
<accession>A0ABD3NHX0</accession>
<protein>
    <submittedName>
        <fullName evidence="4">Uncharacterized protein</fullName>
    </submittedName>
</protein>
<evidence type="ECO:0000256" key="1">
    <source>
        <dbReference type="SAM" id="Coils"/>
    </source>
</evidence>
<proteinExistence type="predicted"/>
<keyword evidence="3" id="KW-0732">Signal</keyword>
<sequence length="678" mass="76940">MPHHRDMVRYALILLCVASGDIADAFRLPSTSRSIATSVSSKRGQRRTASSLMTKKQRGDSSFGLSISQTDGDAELAEEIKTMDNDLDREIDAALALALDALAAPEDDVSPDEEDIDAIANMLLEKPPMELTPLPLPPVEPPPLPVISLGLEMGGDDGSEQPLPPDSPPSVAALTFAEAMQKKAAEVAEEIKRLKASIFGIQEELVEIEASTAREEDMAAVIKKEIEDSIKEREAMVQRIELEFAAEKALLVAQMETASAELKVVKDEAAKNITDAESQSTEKERELMSRIDSVKAAIDKVTTEAIEINLDREKIERSKQKMLEKVVQESKNKLAQLKKLFDVDVDYAKKINADLSHRAEEAERKVRDAFDQISLIRSERVSLQQQIVDAENNALEEIMSLQREQELDDERYAAILQKERDRLDKVIDVAYQGYAERICEKIKRRQAIEADYREKLRPINTKITAAKAKQEARVKEYLDKLEEKHKKERIEIYQEKFKGVNAIREQINAELAIEYAKIEETKNTMQVKIDAVHQQTAQVKADFEREMAKKRQLAKEEDEAILLQIEDVRLDMTDKLKTQRRLYEEKKAAYLKEMNIKISDSEVNVRQAWKELAGIKASFNDVNMKREDVQHEVAETQALIDAYESDRLSFRKSLRLTLNAAKEKIGSKTRNLLRRNNE</sequence>
<dbReference type="AlphaFoldDB" id="A0ABD3NHX0"/>
<feature type="chain" id="PRO_5044773248" evidence="3">
    <location>
        <begin position="26"/>
        <end position="678"/>
    </location>
</feature>
<feature type="signal peptide" evidence="3">
    <location>
        <begin position="1"/>
        <end position="25"/>
    </location>
</feature>
<reference evidence="4 5" key="1">
    <citation type="submission" date="2024-10" db="EMBL/GenBank/DDBJ databases">
        <title>Updated reference genomes for cyclostephanoid diatoms.</title>
        <authorList>
            <person name="Roberts W.R."/>
            <person name="Alverson A.J."/>
        </authorList>
    </citation>
    <scope>NUCLEOTIDE SEQUENCE [LARGE SCALE GENOMIC DNA]</scope>
    <source>
        <strain evidence="4 5">AJA276-08</strain>
    </source>
</reference>